<feature type="region of interest" description="Disordered" evidence="1">
    <location>
        <begin position="50"/>
        <end position="78"/>
    </location>
</feature>
<dbReference type="SUPFAM" id="SSF81321">
    <property type="entry name" value="Family A G protein-coupled receptor-like"/>
    <property type="match status" value="1"/>
</dbReference>
<dbReference type="AlphaFoldDB" id="A0AAV4Y3R1"/>
<proteinExistence type="predicted"/>
<protein>
    <submittedName>
        <fullName evidence="3">Melanopsin</fullName>
    </submittedName>
</protein>
<sequence length="213" mass="24291">MCTLDWVYNDPYNQVYASVLVILGFMVPFLTTICVYASMFQAARDNSERARKHSVNSTTVETNLPDSQAKPGGVPQKKKCRRWSSGSNQFFGEEWKAVRTALASLTRIFYVFRNKKTSRKHVKQLLCPSNLNKNKRWIFHQVSKDKENQSGVNPCILTASLETNGSEKVKALPSLYQDIEGNWQVFSTSEEHSRKSLMKLRPTYLTTISLKVG</sequence>
<comment type="caution">
    <text evidence="3">The sequence shown here is derived from an EMBL/GenBank/DDBJ whole genome shotgun (WGS) entry which is preliminary data.</text>
</comment>
<reference evidence="3 4" key="1">
    <citation type="submission" date="2021-06" db="EMBL/GenBank/DDBJ databases">
        <title>Caerostris extrusa draft genome.</title>
        <authorList>
            <person name="Kono N."/>
            <person name="Arakawa K."/>
        </authorList>
    </citation>
    <scope>NUCLEOTIDE SEQUENCE [LARGE SCALE GENOMIC DNA]</scope>
</reference>
<name>A0AAV4Y3R1_CAEEX</name>
<dbReference type="Proteomes" id="UP001054945">
    <property type="component" value="Unassembled WGS sequence"/>
</dbReference>
<evidence type="ECO:0000256" key="2">
    <source>
        <dbReference type="SAM" id="Phobius"/>
    </source>
</evidence>
<dbReference type="Gene3D" id="1.20.1070.10">
    <property type="entry name" value="Rhodopsin 7-helix transmembrane proteins"/>
    <property type="match status" value="1"/>
</dbReference>
<keyword evidence="2" id="KW-0812">Transmembrane</keyword>
<keyword evidence="2" id="KW-0472">Membrane</keyword>
<gene>
    <name evidence="3" type="primary">OPN4_0</name>
    <name evidence="3" type="ORF">CEXT_144691</name>
</gene>
<accession>A0AAV4Y3R1</accession>
<feature type="compositionally biased region" description="Polar residues" evidence="1">
    <location>
        <begin position="55"/>
        <end position="66"/>
    </location>
</feature>
<evidence type="ECO:0000256" key="1">
    <source>
        <dbReference type="SAM" id="MobiDB-lite"/>
    </source>
</evidence>
<organism evidence="3 4">
    <name type="scientific">Caerostris extrusa</name>
    <name type="common">Bark spider</name>
    <name type="synonym">Caerostris bankana</name>
    <dbReference type="NCBI Taxonomy" id="172846"/>
    <lineage>
        <taxon>Eukaryota</taxon>
        <taxon>Metazoa</taxon>
        <taxon>Ecdysozoa</taxon>
        <taxon>Arthropoda</taxon>
        <taxon>Chelicerata</taxon>
        <taxon>Arachnida</taxon>
        <taxon>Araneae</taxon>
        <taxon>Araneomorphae</taxon>
        <taxon>Entelegynae</taxon>
        <taxon>Araneoidea</taxon>
        <taxon>Araneidae</taxon>
        <taxon>Caerostris</taxon>
    </lineage>
</organism>
<evidence type="ECO:0000313" key="4">
    <source>
        <dbReference type="Proteomes" id="UP001054945"/>
    </source>
</evidence>
<dbReference type="EMBL" id="BPLR01001379">
    <property type="protein sequence ID" value="GIZ01978.1"/>
    <property type="molecule type" value="Genomic_DNA"/>
</dbReference>
<keyword evidence="4" id="KW-1185">Reference proteome</keyword>
<feature type="transmembrane region" description="Helical" evidence="2">
    <location>
        <begin position="15"/>
        <end position="39"/>
    </location>
</feature>
<keyword evidence="2" id="KW-1133">Transmembrane helix</keyword>
<evidence type="ECO:0000313" key="3">
    <source>
        <dbReference type="EMBL" id="GIZ01978.1"/>
    </source>
</evidence>